<organism evidence="1 2">
    <name type="scientific">Slackia exigua (strain ATCC 700122 / DSM 15923 / CIP 105133 / JCM 11022 / KCTC 5966 / S-7)</name>
    <dbReference type="NCBI Taxonomy" id="649764"/>
    <lineage>
        <taxon>Bacteria</taxon>
        <taxon>Bacillati</taxon>
        <taxon>Actinomycetota</taxon>
        <taxon>Coriobacteriia</taxon>
        <taxon>Eggerthellales</taxon>
        <taxon>Eggerthellaceae</taxon>
        <taxon>Slackia</taxon>
    </lineage>
</organism>
<dbReference type="Pfam" id="PF06545">
    <property type="entry name" value="AllG"/>
    <property type="match status" value="1"/>
</dbReference>
<dbReference type="eggNOG" id="COG0074">
    <property type="taxonomic scope" value="Bacteria"/>
</dbReference>
<evidence type="ECO:0000313" key="1">
    <source>
        <dbReference type="EMBL" id="EEZ60314.1"/>
    </source>
</evidence>
<dbReference type="Gene3D" id="3.90.1710.10">
    <property type="entry name" value="Enterococcus faecalis V583 domain"/>
    <property type="match status" value="1"/>
</dbReference>
<keyword evidence="2" id="KW-1185">Reference proteome</keyword>
<dbReference type="Proteomes" id="UP000006001">
    <property type="component" value="Unassembled WGS sequence"/>
</dbReference>
<dbReference type="Gene3D" id="3.40.50.720">
    <property type="entry name" value="NAD(P)-binding Rossmann-like Domain"/>
    <property type="match status" value="1"/>
</dbReference>
<sequence>MSNAQTLFSDDLRVVNVGASRFCDDLELQGVACVNVDWTPPAAGSPDLIRALSTLMSPEIDAANRVAVERYCSVRPHLVDFQLAKDVIPGMRPNLILHAGPPITWENMCGPMQGAVMGALILEGFASTPEEAAEVAASGDIDFEPCHDHDAVGAMAGVISSNMVVQVLEDKTSGHRAFCLVPEGMGGKLLRYGAYAPEVIDGLRWMASEFREVMHAALSTSEEGIDTLALQFQALHMGDEGHNRNKAGTSMLLRALFPLLLDSGMPFDKVKRAVEFINGNDGYYLSISMPTSKLCLDAARDVRSSSMVTAMCRNGVEFGIRVSGLGDRWFTGPAQMVRGLYFPGFDDDDANPDMGDSCITETAGIGGFALSGAPAIVQLVGGTAAEGVDISKRMYDITLYENGNFSQPVLDFRGSPTGIDIRKVVETNILPVIDTGSVHRLAGIGQIGAGITAPPMECFEKALLAFEETYGTNC</sequence>
<dbReference type="Gene3D" id="3.90.1700.10">
    <property type="entry name" value="v583 domain like"/>
    <property type="match status" value="1"/>
</dbReference>
<dbReference type="RefSeq" id="WP_006363072.1">
    <property type="nucleotide sequence ID" value="NZ_GG700631.1"/>
</dbReference>
<evidence type="ECO:0008006" key="3">
    <source>
        <dbReference type="Google" id="ProtNLM"/>
    </source>
</evidence>
<reference evidence="1" key="1">
    <citation type="submission" date="2009-10" db="EMBL/GenBank/DDBJ databases">
        <authorList>
            <person name="Weinstock G."/>
            <person name="Sodergren E."/>
            <person name="Clifton S."/>
            <person name="Fulton L."/>
            <person name="Fulton B."/>
            <person name="Courtney L."/>
            <person name="Fronick C."/>
            <person name="Harrison M."/>
            <person name="Strong C."/>
            <person name="Farmer C."/>
            <person name="Delahaunty K."/>
            <person name="Markovic C."/>
            <person name="Hall O."/>
            <person name="Minx P."/>
            <person name="Tomlinson C."/>
            <person name="Mitreva M."/>
            <person name="Nelson J."/>
            <person name="Hou S."/>
            <person name="Wollam A."/>
            <person name="Pepin K.H."/>
            <person name="Johnson M."/>
            <person name="Bhonagiri V."/>
            <person name="Nash W.E."/>
            <person name="Warren W."/>
            <person name="Chinwalla A."/>
            <person name="Mardis E.R."/>
            <person name="Wilson R.K."/>
        </authorList>
    </citation>
    <scope>NUCLEOTIDE SEQUENCE [LARGE SCALE GENOMIC DNA]</scope>
    <source>
        <strain evidence="1">ATCC 700122</strain>
    </source>
</reference>
<gene>
    <name evidence="1" type="ORF">HMPREF0762_01791</name>
</gene>
<dbReference type="InterPro" id="IPR009499">
    <property type="entry name" value="AllG-like"/>
</dbReference>
<accession>D0WIW6</accession>
<dbReference type="AlphaFoldDB" id="D0WIW6"/>
<comment type="caution">
    <text evidence="1">The sequence shown here is derived from an EMBL/GenBank/DDBJ whole genome shotgun (WGS) entry which is preliminary data.</text>
</comment>
<name>D0WIW6_SLAES</name>
<proteinExistence type="predicted"/>
<dbReference type="Gene3D" id="1.10.10.660">
    <property type="entry name" value="conserved protein of unknown function from Enterococcus faecalis V583"/>
    <property type="match status" value="1"/>
</dbReference>
<dbReference type="EMBL" id="ACUX02000019">
    <property type="protein sequence ID" value="EEZ60314.1"/>
    <property type="molecule type" value="Genomic_DNA"/>
</dbReference>
<protein>
    <recommendedName>
        <fullName evidence="3">DUF1116 domain-containing protein</fullName>
    </recommendedName>
</protein>
<evidence type="ECO:0000313" key="2">
    <source>
        <dbReference type="Proteomes" id="UP000006001"/>
    </source>
</evidence>
<dbReference type="GeneID" id="85008148"/>
<dbReference type="InterPro" id="IPR024033">
    <property type="entry name" value="OXTCase_su_AllG_h-dom"/>
</dbReference>
<dbReference type="HOGENOM" id="CLU_036192_0_0_11"/>
<dbReference type="OrthoDB" id="6193532at2"/>
<dbReference type="STRING" id="649764.HMPREF0762_01791"/>